<dbReference type="Proteomes" id="UP000028837">
    <property type="component" value="Unassembled WGS sequence"/>
</dbReference>
<dbReference type="EMBL" id="AHZU02000776">
    <property type="protein sequence ID" value="KFG40401.1"/>
    <property type="molecule type" value="Genomic_DNA"/>
</dbReference>
<dbReference type="VEuPathDB" id="ToxoDB:TGDOM2_212920"/>
<proteinExistence type="predicted"/>
<sequence length="198" mass="22766">MSFLVRGLISPGPLGLHQTRERLTKIAIGVTSLSFPKTVSEVRPFRSQSSLSTVGAPQIRWWQPPFDQRTAGVCVQHKAPSAAWEPTATICIQRRTLYWPPTRKDRSKRIRLPSGKKCFVFNAKRDQDGELEPVLCFVDSQDNLLMWFNEEELLEFEKLMPRLESYYELWEEKASRTRMKEAIVAEAESDFPHIGLDG</sequence>
<accession>A0A086K7N3</accession>
<dbReference type="InterPro" id="IPR056349">
    <property type="entry name" value="Microp_apicomplexa_10"/>
</dbReference>
<organism evidence="1 2">
    <name type="scientific">Toxoplasma gondii GAB2-2007-GAL-DOM2</name>
    <dbReference type="NCBI Taxonomy" id="1130820"/>
    <lineage>
        <taxon>Eukaryota</taxon>
        <taxon>Sar</taxon>
        <taxon>Alveolata</taxon>
        <taxon>Apicomplexa</taxon>
        <taxon>Conoidasida</taxon>
        <taxon>Coccidia</taxon>
        <taxon>Eucoccidiorida</taxon>
        <taxon>Eimeriorina</taxon>
        <taxon>Sarcocystidae</taxon>
        <taxon>Toxoplasma</taxon>
    </lineage>
</organism>
<gene>
    <name evidence="1" type="ORF">TGDOM2_212920</name>
</gene>
<dbReference type="OrthoDB" id="329659at2759"/>
<dbReference type="Pfam" id="PF23519">
    <property type="entry name" value="Microp_apicomplexa_10"/>
    <property type="match status" value="1"/>
</dbReference>
<name>A0A086K7N3_TOXGO</name>
<protein>
    <submittedName>
        <fullName evidence="1">Uncharacterized protein</fullName>
    </submittedName>
</protein>
<dbReference type="AlphaFoldDB" id="A0A086K7N3"/>
<evidence type="ECO:0000313" key="1">
    <source>
        <dbReference type="EMBL" id="KFG40401.1"/>
    </source>
</evidence>
<reference evidence="1 2" key="1">
    <citation type="submission" date="2014-02" db="EMBL/GenBank/DDBJ databases">
        <authorList>
            <person name="Sibley D."/>
            <person name="Venepally P."/>
            <person name="Karamycheva S."/>
            <person name="Hadjithomas M."/>
            <person name="Khan A."/>
            <person name="Brunk B."/>
            <person name="Roos D."/>
            <person name="Caler E."/>
            <person name="Lorenzi H."/>
        </authorList>
    </citation>
    <scope>NUCLEOTIDE SEQUENCE [LARGE SCALE GENOMIC DNA]</scope>
    <source>
        <strain evidence="1 2">GAB2-2007-GAL-DOM2</strain>
    </source>
</reference>
<comment type="caution">
    <text evidence="1">The sequence shown here is derived from an EMBL/GenBank/DDBJ whole genome shotgun (WGS) entry which is preliminary data.</text>
</comment>
<evidence type="ECO:0000313" key="2">
    <source>
        <dbReference type="Proteomes" id="UP000028837"/>
    </source>
</evidence>